<protein>
    <submittedName>
        <fullName evidence="2">DUF6064 family protein</fullName>
    </submittedName>
</protein>
<feature type="transmembrane region" description="Helical" evidence="1">
    <location>
        <begin position="118"/>
        <end position="138"/>
    </location>
</feature>
<organism evidence="2 3">
    <name type="scientific">Guyparkeria halophila</name>
    <dbReference type="NCBI Taxonomy" id="47960"/>
    <lineage>
        <taxon>Bacteria</taxon>
        <taxon>Pseudomonadati</taxon>
        <taxon>Pseudomonadota</taxon>
        <taxon>Gammaproteobacteria</taxon>
        <taxon>Chromatiales</taxon>
        <taxon>Thioalkalibacteraceae</taxon>
        <taxon>Guyparkeria</taxon>
    </lineage>
</organism>
<feature type="transmembrane region" description="Helical" evidence="1">
    <location>
        <begin position="85"/>
        <end position="106"/>
    </location>
</feature>
<feature type="transmembrane region" description="Helical" evidence="1">
    <location>
        <begin position="176"/>
        <end position="195"/>
    </location>
</feature>
<gene>
    <name evidence="2" type="ORF">SR882_01205</name>
</gene>
<keyword evidence="1" id="KW-0472">Membrane</keyword>
<reference evidence="2 3" key="1">
    <citation type="submission" date="2023-11" db="EMBL/GenBank/DDBJ databases">
        <title>MicrobeMod: A computational toolkit for identifying prokaryotic methylation and restriction-modification with nanopore sequencing.</title>
        <authorList>
            <person name="Crits-Christoph A."/>
            <person name="Kang S.C."/>
            <person name="Lee H."/>
            <person name="Ostrov N."/>
        </authorList>
    </citation>
    <scope>NUCLEOTIDE SEQUENCE [LARGE SCALE GENOMIC DNA]</scope>
    <source>
        <strain evidence="2 3">ATCC 49870</strain>
    </source>
</reference>
<keyword evidence="3" id="KW-1185">Reference proteome</keyword>
<dbReference type="Proteomes" id="UP001327459">
    <property type="component" value="Chromosome"/>
</dbReference>
<dbReference type="RefSeq" id="WP_322521536.1">
    <property type="nucleotide sequence ID" value="NZ_CP140153.1"/>
</dbReference>
<feature type="transmembrane region" description="Helical" evidence="1">
    <location>
        <begin position="30"/>
        <end position="48"/>
    </location>
</feature>
<feature type="transmembrane region" description="Helical" evidence="1">
    <location>
        <begin position="55"/>
        <end position="73"/>
    </location>
</feature>
<keyword evidence="1" id="KW-1133">Transmembrane helix</keyword>
<keyword evidence="1" id="KW-0812">Transmembrane</keyword>
<sequence>MQTWLSYRLSDLLMFSPATYARLFERVNEAVWPGHLLLAALTVAMLVLAGSRGGLAHRLAAGLLATAWGWVAWRFFGLYAEINLAAPWFAALFVAQTVMLLILATIGPGLALGRPRRIRHWLGLGLALWGLVLHPLAWLATGRPPVGTELFAVAPDPTAIATIGLLLMARLSRRGILLALPLAWLSISALSWWALLTA</sequence>
<dbReference type="EMBL" id="CP140153">
    <property type="protein sequence ID" value="WQH16545.1"/>
    <property type="molecule type" value="Genomic_DNA"/>
</dbReference>
<evidence type="ECO:0000256" key="1">
    <source>
        <dbReference type="SAM" id="Phobius"/>
    </source>
</evidence>
<dbReference type="Pfam" id="PF19540">
    <property type="entry name" value="DUF6064"/>
    <property type="match status" value="1"/>
</dbReference>
<evidence type="ECO:0000313" key="3">
    <source>
        <dbReference type="Proteomes" id="UP001327459"/>
    </source>
</evidence>
<feature type="transmembrane region" description="Helical" evidence="1">
    <location>
        <begin position="150"/>
        <end position="169"/>
    </location>
</feature>
<dbReference type="InterPro" id="IPR045708">
    <property type="entry name" value="DUF6064"/>
</dbReference>
<accession>A0ABZ0YWI9</accession>
<proteinExistence type="predicted"/>
<name>A0ABZ0YWI9_9GAMM</name>
<evidence type="ECO:0000313" key="2">
    <source>
        <dbReference type="EMBL" id="WQH16545.1"/>
    </source>
</evidence>